<comment type="caution">
    <text evidence="1">The sequence shown here is derived from an EMBL/GenBank/DDBJ whole genome shotgun (WGS) entry which is preliminary data.</text>
</comment>
<organism evidence="1 2">
    <name type="scientific">Vibrio paucivorans</name>
    <dbReference type="NCBI Taxonomy" id="2829489"/>
    <lineage>
        <taxon>Bacteria</taxon>
        <taxon>Pseudomonadati</taxon>
        <taxon>Pseudomonadota</taxon>
        <taxon>Gammaproteobacteria</taxon>
        <taxon>Vibrionales</taxon>
        <taxon>Vibrionaceae</taxon>
        <taxon>Vibrio</taxon>
    </lineage>
</organism>
<accession>A0A9X3CJ39</accession>
<reference evidence="1" key="1">
    <citation type="submission" date="2022-02" db="EMBL/GenBank/DDBJ databases">
        <title>Vibrio sp. nov., a new bacterium isolated from Bohai sea, China.</title>
        <authorList>
            <person name="Yuan Y."/>
        </authorList>
    </citation>
    <scope>NUCLEOTIDE SEQUENCE</scope>
    <source>
        <strain evidence="1">DBSS07</strain>
    </source>
</reference>
<protein>
    <recommendedName>
        <fullName evidence="3">RTX toxin</fullName>
    </recommendedName>
</protein>
<evidence type="ECO:0000313" key="1">
    <source>
        <dbReference type="EMBL" id="MCW8336788.1"/>
    </source>
</evidence>
<dbReference type="InterPro" id="IPR038081">
    <property type="entry name" value="CalX-like_sf"/>
</dbReference>
<evidence type="ECO:0000313" key="2">
    <source>
        <dbReference type="Proteomes" id="UP001155586"/>
    </source>
</evidence>
<proteinExistence type="predicted"/>
<dbReference type="AlphaFoldDB" id="A0A9X3CJ39"/>
<sequence>PLTDLPNDTSIDVALDWKGKASRGDDTEALPDSITIDSTGEAQFTVQTVDDYLNEGTEKLKVEITDVDDVNNSFEAVDALEGADKVKVKIDDEDTQGTEDTVYA</sequence>
<dbReference type="Gene3D" id="2.60.40.2030">
    <property type="match status" value="1"/>
</dbReference>
<feature type="non-terminal residue" evidence="1">
    <location>
        <position position="104"/>
    </location>
</feature>
<gene>
    <name evidence="1" type="ORF">MD483_23610</name>
</gene>
<feature type="non-terminal residue" evidence="1">
    <location>
        <position position="1"/>
    </location>
</feature>
<dbReference type="EMBL" id="JAKRRX010000441">
    <property type="protein sequence ID" value="MCW8336788.1"/>
    <property type="molecule type" value="Genomic_DNA"/>
</dbReference>
<name>A0A9X3CJ39_9VIBR</name>
<dbReference type="SUPFAM" id="SSF141072">
    <property type="entry name" value="CalX-like"/>
    <property type="match status" value="1"/>
</dbReference>
<keyword evidence="2" id="KW-1185">Reference proteome</keyword>
<evidence type="ECO:0008006" key="3">
    <source>
        <dbReference type="Google" id="ProtNLM"/>
    </source>
</evidence>
<dbReference type="Proteomes" id="UP001155586">
    <property type="component" value="Unassembled WGS sequence"/>
</dbReference>
<dbReference type="RefSeq" id="WP_265689822.1">
    <property type="nucleotide sequence ID" value="NZ_JAKRRX010000441.1"/>
</dbReference>